<evidence type="ECO:0000256" key="1">
    <source>
        <dbReference type="SAM" id="MobiDB-lite"/>
    </source>
</evidence>
<protein>
    <submittedName>
        <fullName evidence="3">Uncharacterized protein</fullName>
    </submittedName>
</protein>
<feature type="compositionally biased region" description="Low complexity" evidence="1">
    <location>
        <begin position="183"/>
        <end position="194"/>
    </location>
</feature>
<feature type="non-terminal residue" evidence="3">
    <location>
        <position position="431"/>
    </location>
</feature>
<dbReference type="EMBL" id="ML994618">
    <property type="protein sequence ID" value="KAF2190527.1"/>
    <property type="molecule type" value="Genomic_DNA"/>
</dbReference>
<organism evidence="3 4">
    <name type="scientific">Zopfia rhizophila CBS 207.26</name>
    <dbReference type="NCBI Taxonomy" id="1314779"/>
    <lineage>
        <taxon>Eukaryota</taxon>
        <taxon>Fungi</taxon>
        <taxon>Dikarya</taxon>
        <taxon>Ascomycota</taxon>
        <taxon>Pezizomycotina</taxon>
        <taxon>Dothideomycetes</taxon>
        <taxon>Dothideomycetes incertae sedis</taxon>
        <taxon>Zopfiaceae</taxon>
        <taxon>Zopfia</taxon>
    </lineage>
</organism>
<name>A0A6A6EEQ2_9PEZI</name>
<feature type="compositionally biased region" description="Polar residues" evidence="1">
    <location>
        <begin position="215"/>
        <end position="225"/>
    </location>
</feature>
<feature type="compositionally biased region" description="Polar residues" evidence="1">
    <location>
        <begin position="171"/>
        <end position="181"/>
    </location>
</feature>
<evidence type="ECO:0000313" key="2">
    <source>
        <dbReference type="EMBL" id="KAF2185682.1"/>
    </source>
</evidence>
<dbReference type="AlphaFoldDB" id="A0A6A6EEQ2"/>
<dbReference type="Proteomes" id="UP000800200">
    <property type="component" value="Unassembled WGS sequence"/>
</dbReference>
<evidence type="ECO:0000313" key="3">
    <source>
        <dbReference type="EMBL" id="KAF2190527.1"/>
    </source>
</evidence>
<accession>A0A6A6EEQ2</accession>
<keyword evidence="4" id="KW-1185">Reference proteome</keyword>
<sequence length="431" mass="50318">SNTSDNDPKMPLQVPEEFEDRIDKSLWGKSIDPSKTDNTTTGVDTQIIYFQSMYEHRNECDYDLFEAFVVDFLDWTKETFKLASPDVNRRFRDFLRHNGVYIAMDRSFIATRLAELVNEEELPEWPPEELQKEIGRKHMNSRWDKTSPRHAEYFQPNSVSPPIVPIVQSKAEVQSATQMMQTRPPRSSHSRQPSNARDPNDRSHHLGTTPMRARFSSSASGQQFQLPPRLPILPRISSEPNPEVYETGLYESHLTREIINVGKFYNNNPTIQFGGEPFDFLDTKLPIFYDNCTRCALPVYSWHMAFSFMLKGKARQYYYDNLFNKELSFEQLVQRTKDRFHSLENRQMYMREWQSTTLRDTITANPDKTRLQCLDMTIDKLYLIQKGLPPGQQSETILRDQLLSACQGIEECSLALYKPGDTYEKLCDELR</sequence>
<feature type="region of interest" description="Disordered" evidence="1">
    <location>
        <begin position="171"/>
        <end position="238"/>
    </location>
</feature>
<reference evidence="3" key="1">
    <citation type="journal article" date="2020" name="Stud. Mycol.">
        <title>101 Dothideomycetes genomes: a test case for predicting lifestyles and emergence of pathogens.</title>
        <authorList>
            <person name="Haridas S."/>
            <person name="Albert R."/>
            <person name="Binder M."/>
            <person name="Bloem J."/>
            <person name="Labutti K."/>
            <person name="Salamov A."/>
            <person name="Andreopoulos B."/>
            <person name="Baker S."/>
            <person name="Barry K."/>
            <person name="Bills G."/>
            <person name="Bluhm B."/>
            <person name="Cannon C."/>
            <person name="Castanera R."/>
            <person name="Culley D."/>
            <person name="Daum C."/>
            <person name="Ezra D."/>
            <person name="Gonzalez J."/>
            <person name="Henrissat B."/>
            <person name="Kuo A."/>
            <person name="Liang C."/>
            <person name="Lipzen A."/>
            <person name="Lutzoni F."/>
            <person name="Magnuson J."/>
            <person name="Mondo S."/>
            <person name="Nolan M."/>
            <person name="Ohm R."/>
            <person name="Pangilinan J."/>
            <person name="Park H.-J."/>
            <person name="Ramirez L."/>
            <person name="Alfaro M."/>
            <person name="Sun H."/>
            <person name="Tritt A."/>
            <person name="Yoshinaga Y."/>
            <person name="Zwiers L.-H."/>
            <person name="Turgeon B."/>
            <person name="Goodwin S."/>
            <person name="Spatafora J."/>
            <person name="Crous P."/>
            <person name="Grigoriev I."/>
        </authorList>
    </citation>
    <scope>NUCLEOTIDE SEQUENCE</scope>
    <source>
        <strain evidence="3">CBS 207.26</strain>
    </source>
</reference>
<evidence type="ECO:0000313" key="4">
    <source>
        <dbReference type="Proteomes" id="UP000800200"/>
    </source>
</evidence>
<gene>
    <name evidence="3" type="ORF">K469DRAFT_526945</name>
    <name evidence="2" type="ORF">K469DRAFT_540581</name>
</gene>
<proteinExistence type="predicted"/>
<dbReference type="OrthoDB" id="3786303at2759"/>
<dbReference type="EMBL" id="ML994632">
    <property type="protein sequence ID" value="KAF2185682.1"/>
    <property type="molecule type" value="Genomic_DNA"/>
</dbReference>
<feature type="non-terminal residue" evidence="3">
    <location>
        <position position="1"/>
    </location>
</feature>